<dbReference type="RefSeq" id="XP_033446510.1">
    <property type="nucleotide sequence ID" value="XM_033593317.1"/>
</dbReference>
<reference evidence="2" key="1">
    <citation type="journal article" date="2020" name="Stud. Mycol.">
        <title>101 Dothideomycetes genomes: a test case for predicting lifestyles and emergence of pathogens.</title>
        <authorList>
            <person name="Haridas S."/>
            <person name="Albert R."/>
            <person name="Binder M."/>
            <person name="Bloem J."/>
            <person name="Labutti K."/>
            <person name="Salamov A."/>
            <person name="Andreopoulos B."/>
            <person name="Baker S."/>
            <person name="Barry K."/>
            <person name="Bills G."/>
            <person name="Bluhm B."/>
            <person name="Cannon C."/>
            <person name="Castanera R."/>
            <person name="Culley D."/>
            <person name="Daum C."/>
            <person name="Ezra D."/>
            <person name="Gonzalez J."/>
            <person name="Henrissat B."/>
            <person name="Kuo A."/>
            <person name="Liang C."/>
            <person name="Lipzen A."/>
            <person name="Lutzoni F."/>
            <person name="Magnuson J."/>
            <person name="Mondo S."/>
            <person name="Nolan M."/>
            <person name="Ohm R."/>
            <person name="Pangilinan J."/>
            <person name="Park H.-J."/>
            <person name="Ramirez L."/>
            <person name="Alfaro M."/>
            <person name="Sun H."/>
            <person name="Tritt A."/>
            <person name="Yoshinaga Y."/>
            <person name="Zwiers L.-H."/>
            <person name="Turgeon B."/>
            <person name="Goodwin S."/>
            <person name="Spatafora J."/>
            <person name="Crous P."/>
            <person name="Grigoriev I."/>
        </authorList>
    </citation>
    <scope>NUCLEOTIDE SEQUENCE</scope>
    <source>
        <strain evidence="2">CBS 183.55</strain>
    </source>
</reference>
<dbReference type="GeneID" id="54350985"/>
<evidence type="ECO:0000313" key="3">
    <source>
        <dbReference type="Proteomes" id="UP000800082"/>
    </source>
</evidence>
<protein>
    <submittedName>
        <fullName evidence="2">Uncharacterized protein</fullName>
    </submittedName>
</protein>
<organism evidence="2 3">
    <name type="scientific">Didymella exigua CBS 183.55</name>
    <dbReference type="NCBI Taxonomy" id="1150837"/>
    <lineage>
        <taxon>Eukaryota</taxon>
        <taxon>Fungi</taxon>
        <taxon>Dikarya</taxon>
        <taxon>Ascomycota</taxon>
        <taxon>Pezizomycotina</taxon>
        <taxon>Dothideomycetes</taxon>
        <taxon>Pleosporomycetidae</taxon>
        <taxon>Pleosporales</taxon>
        <taxon>Pleosporineae</taxon>
        <taxon>Didymellaceae</taxon>
        <taxon>Didymella</taxon>
    </lineage>
</organism>
<evidence type="ECO:0000256" key="1">
    <source>
        <dbReference type="SAM" id="MobiDB-lite"/>
    </source>
</evidence>
<accession>A0A6A5RGH3</accession>
<keyword evidence="3" id="KW-1185">Reference proteome</keyword>
<dbReference type="Proteomes" id="UP000800082">
    <property type="component" value="Unassembled WGS sequence"/>
</dbReference>
<sequence>MAWSIHYYREIYAAALVEAGNTDAKFDEFCDVSGRSLRDILPRPVEDGKYSGNGREDVAGFEQAGKL</sequence>
<proteinExistence type="predicted"/>
<name>A0A6A5RGH3_9PLEO</name>
<gene>
    <name evidence="2" type="ORF">M421DRAFT_422941</name>
</gene>
<dbReference type="EMBL" id="ML978978">
    <property type="protein sequence ID" value="KAF1926258.1"/>
    <property type="molecule type" value="Genomic_DNA"/>
</dbReference>
<feature type="compositionally biased region" description="Basic and acidic residues" evidence="1">
    <location>
        <begin position="48"/>
        <end position="58"/>
    </location>
</feature>
<evidence type="ECO:0000313" key="2">
    <source>
        <dbReference type="EMBL" id="KAF1926258.1"/>
    </source>
</evidence>
<feature type="region of interest" description="Disordered" evidence="1">
    <location>
        <begin position="48"/>
        <end position="67"/>
    </location>
</feature>
<dbReference type="AlphaFoldDB" id="A0A6A5RGH3"/>